<dbReference type="PANTHER" id="PTHR19376">
    <property type="entry name" value="DNA-DIRECTED RNA POLYMERASE"/>
    <property type="match status" value="1"/>
</dbReference>
<dbReference type="InterPro" id="IPR044893">
    <property type="entry name" value="RNA_pol_Rpb1_clamp_domain"/>
</dbReference>
<evidence type="ECO:0000313" key="12">
    <source>
        <dbReference type="Proteomes" id="UP000177026"/>
    </source>
</evidence>
<dbReference type="AlphaFoldDB" id="A0A1F7GH16"/>
<comment type="cofactor">
    <cofactor evidence="7">
        <name>Zn(2+)</name>
        <dbReference type="ChEBI" id="CHEBI:29105"/>
    </cofactor>
    <text evidence="7">Binds 2 Zn(2+) ions per subunit.</text>
</comment>
<feature type="coiled-coil region" evidence="9">
    <location>
        <begin position="162"/>
        <end position="193"/>
    </location>
</feature>
<dbReference type="CDD" id="cd01609">
    <property type="entry name" value="RNAP_beta'_N"/>
    <property type="match status" value="1"/>
</dbReference>
<comment type="caution">
    <text evidence="11">The sequence shown here is derived from an EMBL/GenBank/DDBJ whole genome shotgun (WGS) entry which is preliminary data.</text>
</comment>
<keyword evidence="4 7" id="KW-0479">Metal-binding</keyword>
<dbReference type="EC" id="2.7.7.6" evidence="7"/>
<accession>A0A1F7GH16</accession>
<dbReference type="GO" id="GO:0000428">
    <property type="term" value="C:DNA-directed RNA polymerase complex"/>
    <property type="evidence" value="ECO:0007669"/>
    <property type="project" value="UniProtKB-KW"/>
</dbReference>
<dbReference type="InterPro" id="IPR007081">
    <property type="entry name" value="RNA_pol_Rpb1_5"/>
</dbReference>
<keyword evidence="5 7" id="KW-0804">Transcription</keyword>
<evidence type="ECO:0000259" key="10">
    <source>
        <dbReference type="SMART" id="SM00663"/>
    </source>
</evidence>
<dbReference type="GO" id="GO:0003677">
    <property type="term" value="F:DNA binding"/>
    <property type="evidence" value="ECO:0007669"/>
    <property type="project" value="UniProtKB-UniRule"/>
</dbReference>
<dbReference type="InterPro" id="IPR042102">
    <property type="entry name" value="RNA_pol_Rpb1_3_sf"/>
</dbReference>
<evidence type="ECO:0000256" key="5">
    <source>
        <dbReference type="ARBA" id="ARBA00023163"/>
    </source>
</evidence>
<dbReference type="HAMAP" id="MF_01322">
    <property type="entry name" value="RNApol_bact_RpoC"/>
    <property type="match status" value="1"/>
</dbReference>
<reference evidence="11 12" key="1">
    <citation type="journal article" date="2016" name="Nat. Commun.">
        <title>Thousands of microbial genomes shed light on interconnected biogeochemical processes in an aquifer system.</title>
        <authorList>
            <person name="Anantharaman K."/>
            <person name="Brown C.T."/>
            <person name="Hug L.A."/>
            <person name="Sharon I."/>
            <person name="Castelle C.J."/>
            <person name="Probst A.J."/>
            <person name="Thomas B.C."/>
            <person name="Singh A."/>
            <person name="Wilkins M.J."/>
            <person name="Karaoz U."/>
            <person name="Brodie E.L."/>
            <person name="Williams K.H."/>
            <person name="Hubbard S.S."/>
            <person name="Banfield J.F."/>
        </authorList>
    </citation>
    <scope>NUCLEOTIDE SEQUENCE [LARGE SCALE GENOMIC DNA]</scope>
</reference>
<dbReference type="Proteomes" id="UP000177026">
    <property type="component" value="Unassembled WGS sequence"/>
</dbReference>
<name>A0A1F7GH16_9BACT</name>
<dbReference type="Gene3D" id="1.10.274.100">
    <property type="entry name" value="RNA polymerase Rpb1, domain 3"/>
    <property type="match status" value="1"/>
</dbReference>
<proteinExistence type="inferred from homology"/>
<dbReference type="InterPro" id="IPR006592">
    <property type="entry name" value="RNA_pol_N"/>
</dbReference>
<dbReference type="InterPro" id="IPR038120">
    <property type="entry name" value="Rpb1_funnel_sf"/>
</dbReference>
<dbReference type="InterPro" id="IPR045867">
    <property type="entry name" value="DNA-dir_RpoC_beta_prime"/>
</dbReference>
<dbReference type="GO" id="GO:0006351">
    <property type="term" value="P:DNA-templated transcription"/>
    <property type="evidence" value="ECO:0007669"/>
    <property type="project" value="UniProtKB-UniRule"/>
</dbReference>
<feature type="binding site" evidence="7">
    <location>
        <position position="70"/>
    </location>
    <ligand>
        <name>Zn(2+)</name>
        <dbReference type="ChEBI" id="CHEBI:29105"/>
        <label>1</label>
    </ligand>
</feature>
<keyword evidence="3 7" id="KW-0548">Nucleotidyltransferase</keyword>
<dbReference type="Pfam" id="PF04983">
    <property type="entry name" value="RNA_pol_Rpb1_3"/>
    <property type="match status" value="1"/>
</dbReference>
<comment type="subunit">
    <text evidence="7">The RNAP catalytic core consists of 2 alpha, 1 beta, 1 beta' and 1 omega subunit. When a sigma factor is associated with the core the holoenzyme is formed, which can initiate transcription.</text>
</comment>
<dbReference type="InterPro" id="IPR007066">
    <property type="entry name" value="RNA_pol_Rpb1_3"/>
</dbReference>
<feature type="binding site" evidence="7">
    <location>
        <position position="557"/>
    </location>
    <ligand>
        <name>Mg(2+)</name>
        <dbReference type="ChEBI" id="CHEBI:18420"/>
    </ligand>
</feature>
<dbReference type="SUPFAM" id="SSF64484">
    <property type="entry name" value="beta and beta-prime subunits of DNA dependent RNA-polymerase"/>
    <property type="match status" value="1"/>
</dbReference>
<dbReference type="GO" id="GO:0003899">
    <property type="term" value="F:DNA-directed RNA polymerase activity"/>
    <property type="evidence" value="ECO:0007669"/>
    <property type="project" value="UniProtKB-UniRule"/>
</dbReference>
<evidence type="ECO:0000256" key="2">
    <source>
        <dbReference type="ARBA" id="ARBA00022679"/>
    </source>
</evidence>
<comment type="catalytic activity">
    <reaction evidence="6 7 8">
        <text>RNA(n) + a ribonucleoside 5'-triphosphate = RNA(n+1) + diphosphate</text>
        <dbReference type="Rhea" id="RHEA:21248"/>
        <dbReference type="Rhea" id="RHEA-COMP:14527"/>
        <dbReference type="Rhea" id="RHEA-COMP:17342"/>
        <dbReference type="ChEBI" id="CHEBI:33019"/>
        <dbReference type="ChEBI" id="CHEBI:61557"/>
        <dbReference type="ChEBI" id="CHEBI:140395"/>
        <dbReference type="EC" id="2.7.7.6"/>
    </reaction>
</comment>
<dbReference type="Gene3D" id="2.40.40.20">
    <property type="match status" value="1"/>
</dbReference>
<feature type="binding site" evidence="7">
    <location>
        <position position="962"/>
    </location>
    <ligand>
        <name>Zn(2+)</name>
        <dbReference type="ChEBI" id="CHEBI:29105"/>
        <label>2</label>
    </ligand>
</feature>
<keyword evidence="9" id="KW-0175">Coiled coil</keyword>
<evidence type="ECO:0000256" key="8">
    <source>
        <dbReference type="RuleBase" id="RU004279"/>
    </source>
</evidence>
<feature type="coiled-coil region" evidence="9">
    <location>
        <begin position="732"/>
        <end position="759"/>
    </location>
</feature>
<dbReference type="InterPro" id="IPR007080">
    <property type="entry name" value="RNA_pol_Rpb1_1"/>
</dbReference>
<keyword evidence="2 7" id="KW-0808">Transferase</keyword>
<evidence type="ECO:0000256" key="7">
    <source>
        <dbReference type="HAMAP-Rule" id="MF_01322"/>
    </source>
</evidence>
<evidence type="ECO:0000256" key="4">
    <source>
        <dbReference type="ARBA" id="ARBA00022723"/>
    </source>
</evidence>
<feature type="binding site" evidence="7">
    <location>
        <position position="85"/>
    </location>
    <ligand>
        <name>Zn(2+)</name>
        <dbReference type="ChEBI" id="CHEBI:29105"/>
        <label>1</label>
    </ligand>
</feature>
<dbReference type="InterPro" id="IPR012754">
    <property type="entry name" value="DNA-dir_RpoC_beta_prime_bact"/>
</dbReference>
<feature type="binding site" evidence="7">
    <location>
        <position position="559"/>
    </location>
    <ligand>
        <name>Mg(2+)</name>
        <dbReference type="ChEBI" id="CHEBI:18420"/>
    </ligand>
</feature>
<feature type="binding site" evidence="7">
    <location>
        <position position="88"/>
    </location>
    <ligand>
        <name>Zn(2+)</name>
        <dbReference type="ChEBI" id="CHEBI:29105"/>
        <label>1</label>
    </ligand>
</feature>
<feature type="binding site" evidence="7">
    <location>
        <position position="555"/>
    </location>
    <ligand>
        <name>Mg(2+)</name>
        <dbReference type="ChEBI" id="CHEBI:18420"/>
    </ligand>
</feature>
<organism evidence="11 12">
    <name type="scientific">Candidatus Roizmanbacteria bacterium RIFCSPHIGHO2_01_FULL_39_8</name>
    <dbReference type="NCBI Taxonomy" id="1802033"/>
    <lineage>
        <taxon>Bacteria</taxon>
        <taxon>Candidatus Roizmaniibacteriota</taxon>
    </lineage>
</organism>
<dbReference type="NCBIfam" id="TIGR02386">
    <property type="entry name" value="rpoC_TIGR"/>
    <property type="match status" value="1"/>
</dbReference>
<protein>
    <recommendedName>
        <fullName evidence="7">DNA-directed RNA polymerase subunit beta'</fullName>
        <shortName evidence="7">RNAP subunit beta'</shortName>
        <ecNumber evidence="7">2.7.7.6</ecNumber>
    </recommendedName>
    <alternativeName>
        <fullName evidence="7">RNA polymerase subunit beta'</fullName>
    </alternativeName>
    <alternativeName>
        <fullName evidence="7">Transcriptase subunit beta'</fullName>
    </alternativeName>
</protein>
<evidence type="ECO:0000256" key="9">
    <source>
        <dbReference type="SAM" id="Coils"/>
    </source>
</evidence>
<evidence type="ECO:0000256" key="6">
    <source>
        <dbReference type="ARBA" id="ARBA00048552"/>
    </source>
</evidence>
<dbReference type="Gene3D" id="1.10.40.90">
    <property type="match status" value="1"/>
</dbReference>
<feature type="domain" description="RNA polymerase N-terminal" evidence="10">
    <location>
        <begin position="328"/>
        <end position="609"/>
    </location>
</feature>
<keyword evidence="1 7" id="KW-0240">DNA-directed RNA polymerase</keyword>
<dbReference type="Gene3D" id="2.40.50.100">
    <property type="match status" value="1"/>
</dbReference>
<dbReference type="GO" id="GO:0000287">
    <property type="term" value="F:magnesium ion binding"/>
    <property type="evidence" value="ECO:0007669"/>
    <property type="project" value="UniProtKB-UniRule"/>
</dbReference>
<dbReference type="SMART" id="SM00663">
    <property type="entry name" value="RPOLA_N"/>
    <property type="match status" value="1"/>
</dbReference>
<keyword evidence="7" id="KW-0862">Zinc</keyword>
<dbReference type="GO" id="GO:0008270">
    <property type="term" value="F:zinc ion binding"/>
    <property type="evidence" value="ECO:0007669"/>
    <property type="project" value="UniProtKB-UniRule"/>
</dbReference>
<dbReference type="PANTHER" id="PTHR19376:SF54">
    <property type="entry name" value="DNA-DIRECTED RNA POLYMERASE SUBUNIT BETA"/>
    <property type="match status" value="1"/>
</dbReference>
<dbReference type="Gene3D" id="1.10.132.30">
    <property type="match status" value="1"/>
</dbReference>
<dbReference type="Gene3D" id="1.10.150.390">
    <property type="match status" value="1"/>
</dbReference>
<evidence type="ECO:0000256" key="3">
    <source>
        <dbReference type="ARBA" id="ARBA00022695"/>
    </source>
</evidence>
<dbReference type="Pfam" id="PF04997">
    <property type="entry name" value="RNA_pol_Rpb1_1"/>
    <property type="match status" value="1"/>
</dbReference>
<evidence type="ECO:0000313" key="11">
    <source>
        <dbReference type="EMBL" id="OGK18229.1"/>
    </source>
</evidence>
<feature type="binding site" evidence="7">
    <location>
        <position position="885"/>
    </location>
    <ligand>
        <name>Zn(2+)</name>
        <dbReference type="ChEBI" id="CHEBI:29105"/>
        <label>2</label>
    </ligand>
</feature>
<feature type="binding site" evidence="7">
    <location>
        <position position="955"/>
    </location>
    <ligand>
        <name>Zn(2+)</name>
        <dbReference type="ChEBI" id="CHEBI:29105"/>
        <label>2</label>
    </ligand>
</feature>
<feature type="binding site" evidence="7">
    <location>
        <position position="965"/>
    </location>
    <ligand>
        <name>Zn(2+)</name>
        <dbReference type="ChEBI" id="CHEBI:29105"/>
        <label>2</label>
    </ligand>
</feature>
<gene>
    <name evidence="7" type="primary">rpoC</name>
    <name evidence="11" type="ORF">A2866_05085</name>
</gene>
<dbReference type="Pfam" id="PF04998">
    <property type="entry name" value="RNA_pol_Rpb1_5"/>
    <property type="match status" value="1"/>
</dbReference>
<sequence>MIILNKKMDNNQSILDFSGLRISLASPEAILTWSHGEVTKPETINYRTFRAEKDGLFDERIFGPTKDYECYCGKYKRIRYKGIVCDRCGVEVTTSAVRRERMGHIKLASPIAHIWYFKGPSSVLSTILDIPPQSLERIIYYALYLVKNVDKEKQKQSVKIIENNEKGELELLEKKYQVEKEKVENDFEKQKEALVKKIPVKEQREIAEQEVDFKMREQIKVLSDKFNEEKNQKKSFFDRLTKTIRSLNSLDTLEEDDYLYLREKEADIFLDVGMGSEVVYEMLTSLDVNKNYTEALKELNEVKGERRNKLLKKVRLLESFVKAKISPKWMVLTVLPVIPPDLRPVVQLPGGKFATSDLNDFYRRVINRNNRLKQLIDLGAPEIILRNEKRMLQEAVDSLIDLQKSRGRSRTQGAASKIQKSLSDILRGKQGRFRQNLLGKRVDYSGRSTIIVGPELKLHQCGLPREMALELFKPFLLHEIIVRGLAPNIKSAKNFLEKKEPVVYDILEEISKDHPVLLNRAPTLHKLSILGFYPVLTDSYSIKLHPTVCSGYNADFDGDAMGVFLPLSKNAIDEVKSRMLPYHNLLKPADGTPIVLPNKEMALGCYYITSFAADLEQKKDEDLKYFANDQEAAIAYQFEKVLLREPVFIKIDGQHVKTSIGRILFNQLLPKELRFINQAMKASALKQVVMKAMKILNNEEMGQLIDKLKEMGFWGATIAGGLSFSVFDCLIIDEKEKILKEVEKEVEKVEKNYRQGLLTIEEKKRYTNKLWIETTEKLADMTWAALDEENPVKIAIKSEGPRASREQLKQLSAIKGLVVDPLGKIIEVPTKSNYREGLSIFEYVISARGARKGLTDSALKTADAGYLTRRLVDVAHDMIVREEDCKATEGLTVSVSDARGEKFKDRIKGRFLAKDILTETKEVVLKTNELVDEDKITLIQKANIKKVMVRSALYCKSKYGVCQKCYGVDLSNNRLVEIGVPVGVIAAQSIGEPGTQLTMRVRHFGGIVISDVTQGLPRVEELFETRTPKVVSPISEMDGKVSVQEDTEKELYTVKVSSLNKTPVQEQEFVIPMSQKLKIKDGELITTGAAFSEGYLDVNDILTIKGLRSAQFYLLDEVQKVYESQGINIHDKHFEVIIRKMSDKVIIEDEGDTSFIKDEVVSRIRFEEENKKILAQGGKPSVGKVSILGITRAAIYTDSWLSAASFEQTTNVLSSAAIKGQIDYLLGLKENVIIGRLIPVTQALIEKYYGKFLQKYAHNQSINQEKEAKKDKEIQSSSS</sequence>
<feature type="binding site" evidence="7">
    <location>
        <position position="72"/>
    </location>
    <ligand>
        <name>Zn(2+)</name>
        <dbReference type="ChEBI" id="CHEBI:29105"/>
        <label>1</label>
    </ligand>
</feature>
<evidence type="ECO:0000256" key="1">
    <source>
        <dbReference type="ARBA" id="ARBA00022478"/>
    </source>
</evidence>
<dbReference type="Gene3D" id="4.10.860.120">
    <property type="entry name" value="RNA polymerase II, clamp domain"/>
    <property type="match status" value="1"/>
</dbReference>
<keyword evidence="7" id="KW-0460">Magnesium</keyword>
<dbReference type="Pfam" id="PF00623">
    <property type="entry name" value="RNA_pol_Rpb1_2"/>
    <property type="match status" value="2"/>
</dbReference>
<dbReference type="InterPro" id="IPR000722">
    <property type="entry name" value="RNA_pol_asu"/>
</dbReference>
<comment type="cofactor">
    <cofactor evidence="7">
        <name>Mg(2+)</name>
        <dbReference type="ChEBI" id="CHEBI:18420"/>
    </cofactor>
    <text evidence="7">Binds 1 Mg(2+) ion per subunit.</text>
</comment>
<dbReference type="EMBL" id="MFZI01000072">
    <property type="protein sequence ID" value="OGK18229.1"/>
    <property type="molecule type" value="Genomic_DNA"/>
</dbReference>
<comment type="similarity">
    <text evidence="7 8">Belongs to the RNA polymerase beta' chain family.</text>
</comment>
<dbReference type="Gene3D" id="1.10.1790.20">
    <property type="match status" value="1"/>
</dbReference>
<dbReference type="CDD" id="cd02655">
    <property type="entry name" value="RNAP_beta'_C"/>
    <property type="match status" value="1"/>
</dbReference>
<comment type="function">
    <text evidence="7 8">DNA-dependent RNA polymerase catalyzes the transcription of DNA into RNA using the four ribonucleoside triphosphates as substrates.</text>
</comment>